<dbReference type="InterPro" id="IPR012334">
    <property type="entry name" value="Pectin_lyas_fold"/>
</dbReference>
<proteinExistence type="predicted"/>
<keyword evidence="4" id="KW-1185">Reference proteome</keyword>
<evidence type="ECO:0000256" key="1">
    <source>
        <dbReference type="SAM" id="SignalP"/>
    </source>
</evidence>
<dbReference type="SUPFAM" id="SSF51126">
    <property type="entry name" value="Pectin lyase-like"/>
    <property type="match status" value="2"/>
</dbReference>
<feature type="domain" description="Filamentous haemagglutinin FhaB/tRNA nuclease CdiA-like TPS" evidence="2">
    <location>
        <begin position="29"/>
        <end position="137"/>
    </location>
</feature>
<evidence type="ECO:0000313" key="4">
    <source>
        <dbReference type="Proteomes" id="UP000603457"/>
    </source>
</evidence>
<sequence>MRLTLAGLSFIGAIFLSTICNSSVDAQVIPDNTLSTTVSGSSMYTVTGGTVVGNNLFHSFSQFDVPSNGSVTFSHSTNIQNIFSRVTGGSVSYIEGAINANANLFLLNPAGIIFGKDASLNINGSFVGTTANSIKFDDGKVFSTDITKPPVLTMSVPIGLQLGANAGAIRTQGIPVDNFLLGYWQSFKATTVALVGSEIDINQNRLTNPDGRFELWALKNAEVGLNHQGGLQLTSPKTADWGNISLRQSSLIDTSGVNGGAINIRGRGLTVQEGSGIGSITESLGKGQGINIKTTEFVDLLGVSTATQYPTPGLYTSVIGNQGRAGDITVETQHLHIANGGWIQSTVSPDFNFFTGQFIPSNDSRTGDITIKAADVELSGYNPFKVNDFRPSAITTLISSGSNNESGKITVNAQRVRLLDGSRISTDILGFYIPGFYELITTGKSGDITIEAAESLEISGVTPGGLTGAVISSIQPYAAGQGGNITIETGNLAISKGGTISSAVAGSGLAGNIDISAKAVEVSDPVIDSFSDTVSGITVALGKNAVGQGGTINLTADSLRVFNGGQITSSSAGQGSAGSIDLKVKNVDLQGTSQNLVNGSYLPSAIAASSASNFAAGSVIIKSDFVQVRDSAEITVSNTGSGDAGNLDITANNLFLKNGASLRSEVNGGSQGNILLEVNEVLLLRHGSKIVTNALGASTGGNININAGFVVGVAKENSDISANAVLGSGGNIQIRTQGIYGLKFRDQLTPKSDITASSQFGVNGTVQVNTVDVDPNSGLVALPANVTDPSQQIASGCAGNSDSSFVAIGRGGVPQNPTQELRSDRTWSDVRDISAFHTKQQIQALIPKPQAVLVQATGWRRNIQGKVELVADHSPNQMQPSLTCAGISQ</sequence>
<dbReference type="NCBIfam" id="TIGR01901">
    <property type="entry name" value="adhes_NPXG"/>
    <property type="match status" value="1"/>
</dbReference>
<feature type="chain" id="PRO_5046463906" evidence="1">
    <location>
        <begin position="27"/>
        <end position="889"/>
    </location>
</feature>
<dbReference type="InterPro" id="IPR011050">
    <property type="entry name" value="Pectin_lyase_fold/virulence"/>
</dbReference>
<reference evidence="3 4" key="1">
    <citation type="journal article" date="2020" name="ISME J.">
        <title>Comparative genomics reveals insights into cyanobacterial evolution and habitat adaptation.</title>
        <authorList>
            <person name="Chen M.Y."/>
            <person name="Teng W.K."/>
            <person name="Zhao L."/>
            <person name="Hu C.X."/>
            <person name="Zhou Y.K."/>
            <person name="Han B.P."/>
            <person name="Song L.R."/>
            <person name="Shu W.S."/>
        </authorList>
    </citation>
    <scope>NUCLEOTIDE SEQUENCE [LARGE SCALE GENOMIC DNA]</scope>
    <source>
        <strain evidence="3 4">FACHB-130</strain>
    </source>
</reference>
<organism evidence="3 4">
    <name type="scientific">Nostoc spongiaeforme FACHB-130</name>
    <dbReference type="NCBI Taxonomy" id="1357510"/>
    <lineage>
        <taxon>Bacteria</taxon>
        <taxon>Bacillati</taxon>
        <taxon>Cyanobacteriota</taxon>
        <taxon>Cyanophyceae</taxon>
        <taxon>Nostocales</taxon>
        <taxon>Nostocaceae</taxon>
        <taxon>Nostoc</taxon>
    </lineage>
</organism>
<evidence type="ECO:0000259" key="2">
    <source>
        <dbReference type="SMART" id="SM00912"/>
    </source>
</evidence>
<feature type="signal peptide" evidence="1">
    <location>
        <begin position="1"/>
        <end position="26"/>
    </location>
</feature>
<dbReference type="Gene3D" id="2.160.20.10">
    <property type="entry name" value="Single-stranded right-handed beta-helix, Pectin lyase-like"/>
    <property type="match status" value="3"/>
</dbReference>
<dbReference type="RefSeq" id="WP_190966049.1">
    <property type="nucleotide sequence ID" value="NZ_JACJTB010000001.1"/>
</dbReference>
<dbReference type="InterPro" id="IPR008638">
    <property type="entry name" value="FhaB/CdiA-like_TPS"/>
</dbReference>
<dbReference type="Pfam" id="PF05860">
    <property type="entry name" value="TPS"/>
    <property type="match status" value="1"/>
</dbReference>
<dbReference type="Proteomes" id="UP000603457">
    <property type="component" value="Unassembled WGS sequence"/>
</dbReference>
<evidence type="ECO:0000313" key="3">
    <source>
        <dbReference type="EMBL" id="MBD2593102.1"/>
    </source>
</evidence>
<comment type="caution">
    <text evidence="3">The sequence shown here is derived from an EMBL/GenBank/DDBJ whole genome shotgun (WGS) entry which is preliminary data.</text>
</comment>
<dbReference type="EMBL" id="JACJTB010000001">
    <property type="protein sequence ID" value="MBD2593102.1"/>
    <property type="molecule type" value="Genomic_DNA"/>
</dbReference>
<accession>A0ABR8FPK5</accession>
<gene>
    <name evidence="3" type="ORF">H6G74_01995</name>
</gene>
<protein>
    <submittedName>
        <fullName evidence="3">S-layer family protein</fullName>
    </submittedName>
</protein>
<name>A0ABR8FPK5_9NOSO</name>
<dbReference type="SMART" id="SM00912">
    <property type="entry name" value="Haemagg_act"/>
    <property type="match status" value="1"/>
</dbReference>
<keyword evidence="1" id="KW-0732">Signal</keyword>